<protein>
    <submittedName>
        <fullName evidence="3">Outer membrane protein with beta-barrel domain</fullName>
    </submittedName>
</protein>
<keyword evidence="4" id="KW-1185">Reference proteome</keyword>
<evidence type="ECO:0000313" key="4">
    <source>
        <dbReference type="Proteomes" id="UP000256405"/>
    </source>
</evidence>
<reference evidence="3 4" key="1">
    <citation type="submission" date="2018-08" db="EMBL/GenBank/DDBJ databases">
        <title>Genomic Encyclopedia of Archaeal and Bacterial Type Strains, Phase II (KMG-II): from individual species to whole genera.</title>
        <authorList>
            <person name="Goeker M."/>
        </authorList>
    </citation>
    <scope>NUCLEOTIDE SEQUENCE [LARGE SCALE GENOMIC DNA]</scope>
    <source>
        <strain evidence="3 4">DSM 15986</strain>
    </source>
</reference>
<dbReference type="EMBL" id="QUNF01000004">
    <property type="protein sequence ID" value="REG91562.1"/>
    <property type="molecule type" value="Genomic_DNA"/>
</dbReference>
<dbReference type="InterPro" id="IPR025665">
    <property type="entry name" value="Beta-barrel_OMP_2"/>
</dbReference>
<feature type="chain" id="PRO_5017813116" evidence="1">
    <location>
        <begin position="21"/>
        <end position="190"/>
    </location>
</feature>
<dbReference type="Proteomes" id="UP000256405">
    <property type="component" value="Unassembled WGS sequence"/>
</dbReference>
<gene>
    <name evidence="3" type="ORF">C8N25_104176</name>
</gene>
<name>A0A3E0DZS0_9BACT</name>
<proteinExistence type="predicted"/>
<dbReference type="OrthoDB" id="672705at2"/>
<feature type="signal peptide" evidence="1">
    <location>
        <begin position="1"/>
        <end position="20"/>
    </location>
</feature>
<comment type="caution">
    <text evidence="3">The sequence shown here is derived from an EMBL/GenBank/DDBJ whole genome shotgun (WGS) entry which is preliminary data.</text>
</comment>
<evidence type="ECO:0000313" key="3">
    <source>
        <dbReference type="EMBL" id="REG91562.1"/>
    </source>
</evidence>
<organism evidence="3 4">
    <name type="scientific">Algoriphagus antarcticus</name>
    <dbReference type="NCBI Taxonomy" id="238540"/>
    <lineage>
        <taxon>Bacteria</taxon>
        <taxon>Pseudomonadati</taxon>
        <taxon>Bacteroidota</taxon>
        <taxon>Cytophagia</taxon>
        <taxon>Cytophagales</taxon>
        <taxon>Cyclobacteriaceae</taxon>
        <taxon>Algoriphagus</taxon>
    </lineage>
</organism>
<dbReference type="SUPFAM" id="SSF56925">
    <property type="entry name" value="OMPA-like"/>
    <property type="match status" value="1"/>
</dbReference>
<dbReference type="Pfam" id="PF13568">
    <property type="entry name" value="OMP_b-brl_2"/>
    <property type="match status" value="1"/>
</dbReference>
<keyword evidence="1" id="KW-0732">Signal</keyword>
<accession>A0A3E0DZS0</accession>
<dbReference type="RefSeq" id="WP_086543010.1">
    <property type="nucleotide sequence ID" value="NZ_MSSW01000059.1"/>
</dbReference>
<evidence type="ECO:0000259" key="2">
    <source>
        <dbReference type="Pfam" id="PF13568"/>
    </source>
</evidence>
<feature type="domain" description="Outer membrane protein beta-barrel" evidence="2">
    <location>
        <begin position="26"/>
        <end position="167"/>
    </location>
</feature>
<dbReference type="InterPro" id="IPR011250">
    <property type="entry name" value="OMP/PagP_B-barrel"/>
</dbReference>
<dbReference type="AlphaFoldDB" id="A0A3E0DZS0"/>
<sequence length="190" mass="20243">MRKLLMILMMVCGAGMYAQAQVLKPGVGLNFTDFTTNSGEASAKAGWQIGASMAFGNKVYIEPGLFYVGKSSEYSDPNNATQNDFKADFNGLRIPVAVGVNILGDSETTATLRAFGGASAFILTSVGDSFDKDDFKSASYGVFAGAGVDFSILFVELAYEWSVTDLSDVQTIDVGKSRGLYATAGLRFRL</sequence>
<evidence type="ECO:0000256" key="1">
    <source>
        <dbReference type="SAM" id="SignalP"/>
    </source>
</evidence>